<reference evidence="1" key="3">
    <citation type="submission" date="2025-09" db="UniProtKB">
        <authorList>
            <consortium name="Ensembl"/>
        </authorList>
    </citation>
    <scope>IDENTIFICATION</scope>
    <source>
        <strain evidence="1">breed Abyssinian</strain>
    </source>
</reference>
<name>A0ABI8A6N7_FELCA</name>
<protein>
    <submittedName>
        <fullName evidence="1">Uncharacterized protein</fullName>
    </submittedName>
</protein>
<dbReference type="Proteomes" id="UP000823872">
    <property type="component" value="Chromosome C1"/>
</dbReference>
<evidence type="ECO:0000313" key="2">
    <source>
        <dbReference type="Proteomes" id="UP000823872"/>
    </source>
</evidence>
<evidence type="ECO:0000313" key="1">
    <source>
        <dbReference type="Ensembl" id="ENSFCTP00005054885.1"/>
    </source>
</evidence>
<keyword evidence="2" id="KW-1185">Reference proteome</keyword>
<proteinExistence type="predicted"/>
<sequence>MSEKKQLVDLGLWEEDNEFREFPKEDWAGLDENEEADTHDISGNPHEKMVTESCFWCKKTGKLDTGTEDKFSFHSILFKLFTFFSTYINTFLTEQLV</sequence>
<dbReference type="Ensembl" id="ENSFCTT00005078582.1">
    <property type="protein sequence ID" value="ENSFCTP00005054885.1"/>
    <property type="gene ID" value="ENSFCTG00005027822.1"/>
</dbReference>
<reference evidence="1 2" key="1">
    <citation type="submission" date="2021-02" db="EMBL/GenBank/DDBJ databases">
        <title>Safari Cat Assemblies.</title>
        <authorList>
            <person name="Bredemeyer K.R."/>
            <person name="Murphy W.J."/>
        </authorList>
    </citation>
    <scope>NUCLEOTIDE SEQUENCE [LARGE SCALE GENOMIC DNA]</scope>
</reference>
<accession>A0ABI8A6N7</accession>
<reference evidence="1" key="2">
    <citation type="submission" date="2025-08" db="UniProtKB">
        <authorList>
            <consortium name="Ensembl"/>
        </authorList>
    </citation>
    <scope>IDENTIFICATION</scope>
    <source>
        <strain evidence="1">breed Abyssinian</strain>
    </source>
</reference>
<organism evidence="1 2">
    <name type="scientific">Felis catus</name>
    <name type="common">Cat</name>
    <name type="synonym">Felis silvestris catus</name>
    <dbReference type="NCBI Taxonomy" id="9685"/>
    <lineage>
        <taxon>Eukaryota</taxon>
        <taxon>Metazoa</taxon>
        <taxon>Chordata</taxon>
        <taxon>Craniata</taxon>
        <taxon>Vertebrata</taxon>
        <taxon>Euteleostomi</taxon>
        <taxon>Mammalia</taxon>
        <taxon>Eutheria</taxon>
        <taxon>Laurasiatheria</taxon>
        <taxon>Carnivora</taxon>
        <taxon>Feliformia</taxon>
        <taxon>Felidae</taxon>
        <taxon>Felinae</taxon>
        <taxon>Felis</taxon>
    </lineage>
</organism>
<dbReference type="GeneTree" id="ENSGT00960000190149"/>